<dbReference type="GO" id="GO:0005829">
    <property type="term" value="C:cytosol"/>
    <property type="evidence" value="ECO:0007669"/>
    <property type="project" value="Ensembl"/>
</dbReference>
<accession>A0A8C0L1N7</accession>
<feature type="coiled-coil region" evidence="6">
    <location>
        <begin position="2296"/>
        <end position="2334"/>
    </location>
</feature>
<reference evidence="9" key="1">
    <citation type="submission" date="2025-08" db="UniProtKB">
        <authorList>
            <consortium name="Ensembl"/>
        </authorList>
    </citation>
    <scope>IDENTIFICATION</scope>
</reference>
<feature type="coiled-coil region" evidence="6">
    <location>
        <begin position="459"/>
        <end position="519"/>
    </location>
</feature>
<dbReference type="Proteomes" id="UP000694391">
    <property type="component" value="Unplaced"/>
</dbReference>
<evidence type="ECO:0000313" key="10">
    <source>
        <dbReference type="Proteomes" id="UP000694391"/>
    </source>
</evidence>
<feature type="region of interest" description="Disordered" evidence="7">
    <location>
        <begin position="1"/>
        <end position="89"/>
    </location>
</feature>
<sequence length="2802" mass="316791">MDEDEQEQRRRKVEAGRAKLAHFRQRKTKGDCAYPKKKTAKRKGPAVDAPVQEESPVATEDGGLLGRGGDVCRDTSCSDTPDGAGADREQDCKLEIAQPMGRQEDEPVPSLELEALRLSLSNMHTAQLELTQANLQKEKETALTELRAMLNGRHAQELALLRSRQQQELELAREQHAREQEEMRLRCSQETAKLKEKLQSEMERNARAVESLKRDWESERGLCLENLRRELSAKHRSELENLQDQFKRELSEQKAELEKIFQAKNQAECALRTLEAQHEEALRQLREDLQSERCQYVQDLELRLRDQEVEKQLELESLRASYAELKAQSQEEIRRLWSQLESPRPDRQDASARTPHGEELEQRERECGVQQQRRGRRAEQESELGQSPEGAAERGREDPVLLEQRLQDATEEPSLESGGIGYGSPFHLKCVSRCGNLELTRPRLVSDFTPGTRVKHSLVEDHREELKKANERLQLVKQELKDKEAEWKVASEDLKRKAEEELTLMLHDLKEQAEAEKQSVINKFELREIKMRQLQDQQAAQILDLEGSLVEQQGRLRQLEHGLEAEECPRCGHCGREPAGRVAPADQDWELATRRLREDCALQLMQAQSRFLKERKELTEKFTAEQDALLQEAQEKHACDMRLLQERHQQHVLSLTAQLEARRRAEVEELKASVESERWALAEARVAELQTEHAAAISALEARHSALLGSLESRHLSEVQAMREEHRQALEQLRVDLEKQLQEKEASHPTPLTQALEKHPLSHGQELPPVEGGLRTQTSSGQLEGVKAPVPPEVQGAQQVRRASGPACLYPVSRTAAARGLMKQLGSLESAQLPRPGPRAGPWVPVHLGRMACILSLSHEVEERRRDLEQLQQRRERENQEGTNLISMLKSDADLSDRERRALRDALRRLLSLFGEMLKVAIALKSRISERVGLCLEDEDPPGAWPSGLRLCSFAAPVLEETWPGSEAALLELDRSLPECVEMPSEAEISSHICESFFMSPESSLEYEQPIRRIYQSLGLAVEGLLELALDSTRQLEEARQIHSRFEKEFSCKNEETAQVVRKQQQLLERLEEENAARTRLMLELHQAQGIIEGFKEEKASLQEALCRQETAEHGLAEELEGLRQQLQQAAQQQAELKEENSALWSQKEASAAEAEAREAALRREVECLTQEQSEARKQSEKDRAALLSQMKVFEAELEEQLSRHEACAKQAEELSALRQQMAALDKHLRSQRQFMDEQAVEREHEREEFQREIQRLEEQLRQAARPRPHGPRVSDVSQPDVELLQEKLREKSDGFNELVIKKELADRQVMIQEEEIRRLEETNASCRREAAQLREELERQRDAMKDKEALQEKQMSNLLLVSTLQSKLDEGRCPVPPADSCPEGPEVQLEAVQRALQQRESEVTYDRSSEIEELRSIIENLRENQQRLQKEKAEEMEQLHEVIERLQEELSLGAPAVPAAVDCELPAVPAPAVGPEALAAAGAASRLFAEQEHRHGQALEALQQRLQAAEEAAAGQLAELERSAALREAEVQAMASQIQAFEAALRAKEARLAERDLEIDAMKRQKLAHSAELETILAAFSRFRRTLERQPLAAEDEPPELQRLRVQCVRLSRQLQVLNQRFLRCQKEADKQQARGARLRPRGARGLQGPGPRAEEASRDENKENLLEDRQLQKVGLISQVKELQEKLNHLVRSVNFQNIETEDFKSQQPVACSRALENSLSDSSSNGEETDRSSLVDAFHIDKTTCDLNDLSGNQDPLMRNEMLDVPVEDKVELQEGPRCLQANFHGGSPDLTPTEGPGPLKNALRAMDLSSWSSPEVVRKDLTLEPVPSLPLTPCSDALSLDASLQDRTSASLQADQLELLWYLGQSPAEKASRSAESPLAADRVPSADHHVLQMAVVSGLTWVPESRDRGVDLDFVLFLGDGSACGEILNQDLGRLGAPAARPPGPPAASGRFRRPLEAMKEKEVHPKQVKALLQMVCDESHHILALSECRGLPSALSRGEPRAPLEHFPGEGPGLLEAVPEPPDPGLDWRGEFLQAVQEAFGKEREMLRAELQPRPCGSAPGEHSSLLERLEKVVQEQEKSLEHLRASDRSSLLSEIQALRAQLRMTHLQNQEKLQQLCAALTSAEARGSRQEHQLRRQVELLAYKVEQEKRIASDVQKTLTEEQEKASSVRKLLVVEQTVVRDLRSELRECKQDNERLLASLGEAQKEVLQLRSVLDSKESNLRAALQELESERGKERALQSRLEEAQLQHLQREGQSSKTLEELRASLEKQFAQSSQLCVALKHEQTAKDNLQKELQIEASRCEALLAQERGQLSELQRSLEAEKGRSLELAAALRHERLLTEQLSRGPRESPAHHALLRKLKEEKSRAAELQARLEQVQRQQEADVQKRRAELEREKERELELQRQRDEHKIRQLQRTVQALEAKEEAAQRPEAERLQEERLGLERVRQQLLCAAGLLTSFISRTVDRTISDWTSSNEKAVTSLLHTLEELKSELSTPSSSQKKMTAELQTQLVDVLLKDNDSLTKALRTVTQEKAELCRAVSQLEKSLKHHVLRRGVCSVRQDGTALPSSARQPDPGLPPAAAREDANTCGVQMEKLYLHYLRAESFRKALIYQKKYLLLLIGGFQDSEQETLSMIAHLGVFPSKADKKTTTSRPFTRFRTAVRVVIAILRLRFLVKKWQEVDRRGAATHGRAPRPGGPTAPRQPPPAASRSPPTRDTSCSRSGDRAPKASPGRRHRSTPSPDSRSQGSPAASQDPERSLTEYIHHLEVIQQRLGGAAADSGSKKSCCQRMKQ</sequence>
<keyword evidence="3" id="KW-0597">Phosphoprotein</keyword>
<proteinExistence type="predicted"/>
<evidence type="ECO:0000256" key="3">
    <source>
        <dbReference type="ARBA" id="ARBA00022553"/>
    </source>
</evidence>
<feature type="coiled-coil region" evidence="6">
    <location>
        <begin position="1412"/>
        <end position="1450"/>
    </location>
</feature>
<feature type="coiled-coil region" evidence="6">
    <location>
        <begin position="2152"/>
        <end position="2256"/>
    </location>
</feature>
<feature type="domain" description="Pericentrin/AKAP-450 centrosomal targeting" evidence="8">
    <location>
        <begin position="2610"/>
        <end position="2688"/>
    </location>
</feature>
<feature type="region of interest" description="Disordered" evidence="7">
    <location>
        <begin position="338"/>
        <end position="398"/>
    </location>
</feature>
<reference evidence="9" key="2">
    <citation type="submission" date="2025-09" db="UniProtKB">
        <authorList>
            <consortium name="Ensembl"/>
        </authorList>
    </citation>
    <scope>IDENTIFICATION</scope>
</reference>
<dbReference type="Pfam" id="PF10495">
    <property type="entry name" value="PACT_coil_coil"/>
    <property type="match status" value="1"/>
</dbReference>
<feature type="compositionally biased region" description="Basic and acidic residues" evidence="7">
    <location>
        <begin position="343"/>
        <end position="367"/>
    </location>
</feature>
<dbReference type="GO" id="GO:0007052">
    <property type="term" value="P:mitotic spindle organization"/>
    <property type="evidence" value="ECO:0007669"/>
    <property type="project" value="Ensembl"/>
</dbReference>
<dbReference type="GO" id="GO:0034451">
    <property type="term" value="C:centriolar satellite"/>
    <property type="evidence" value="ECO:0007669"/>
    <property type="project" value="Ensembl"/>
</dbReference>
<feature type="region of interest" description="Disordered" evidence="7">
    <location>
        <begin position="2573"/>
        <end position="2593"/>
    </location>
</feature>
<dbReference type="GO" id="GO:0060271">
    <property type="term" value="P:cilium assembly"/>
    <property type="evidence" value="ECO:0007669"/>
    <property type="project" value="Ensembl"/>
</dbReference>
<dbReference type="GO" id="GO:0007165">
    <property type="term" value="P:signal transduction"/>
    <property type="evidence" value="ECO:0007669"/>
    <property type="project" value="InterPro"/>
</dbReference>
<feature type="compositionally biased region" description="Basic residues" evidence="7">
    <location>
        <begin position="35"/>
        <end position="44"/>
    </location>
</feature>
<feature type="coiled-coil region" evidence="6">
    <location>
        <begin position="155"/>
        <end position="335"/>
    </location>
</feature>
<dbReference type="GeneTree" id="ENSGT00730000110871"/>
<dbReference type="PANTHER" id="PTHR44981">
    <property type="entry name" value="PERICENTRIN-LIKE PROTEIN, ISOFORM F"/>
    <property type="match status" value="1"/>
</dbReference>
<feature type="compositionally biased region" description="Pro residues" evidence="7">
    <location>
        <begin position="2705"/>
        <end position="2717"/>
    </location>
</feature>
<feature type="coiled-coil region" evidence="6">
    <location>
        <begin position="1493"/>
        <end position="1566"/>
    </location>
</feature>
<evidence type="ECO:0000313" key="9">
    <source>
        <dbReference type="Ensembl" id="ENSCAFP00020024882.1"/>
    </source>
</evidence>
<feature type="compositionally biased region" description="Basic and acidic residues" evidence="7">
    <location>
        <begin position="1654"/>
        <end position="1669"/>
    </location>
</feature>
<feature type="coiled-coil region" evidence="6">
    <location>
        <begin position="1303"/>
        <end position="1355"/>
    </location>
</feature>
<evidence type="ECO:0000256" key="2">
    <source>
        <dbReference type="ARBA" id="ARBA00022490"/>
    </source>
</evidence>
<dbReference type="GO" id="GO:0005814">
    <property type="term" value="C:centriole"/>
    <property type="evidence" value="ECO:0007669"/>
    <property type="project" value="Ensembl"/>
</dbReference>
<evidence type="ECO:0000256" key="5">
    <source>
        <dbReference type="ARBA" id="ARBA00023212"/>
    </source>
</evidence>
<dbReference type="InterPro" id="IPR019528">
    <property type="entry name" value="PACT_domain"/>
</dbReference>
<feature type="coiled-coil region" evidence="6">
    <location>
        <begin position="854"/>
        <end position="888"/>
    </location>
</feature>
<feature type="compositionally biased region" description="Polar residues" evidence="7">
    <location>
        <begin position="2748"/>
        <end position="2761"/>
    </location>
</feature>
<dbReference type="PANTHER" id="PTHR44981:SF3">
    <property type="entry name" value="PERICENTRIN"/>
    <property type="match status" value="1"/>
</dbReference>
<dbReference type="InterPro" id="IPR028745">
    <property type="entry name" value="AKAP9/Pericentrin"/>
</dbReference>
<keyword evidence="5" id="KW-0206">Cytoskeleton</keyword>
<protein>
    <submittedName>
        <fullName evidence="9">Pericentrin</fullName>
    </submittedName>
</protein>
<dbReference type="Ensembl" id="ENSCAFT00020028706.1">
    <property type="protein sequence ID" value="ENSCAFP00020024882.1"/>
    <property type="gene ID" value="ENSCAFG00020019525.1"/>
</dbReference>
<name>A0A8C0L1N7_CANLU</name>
<keyword evidence="4 6" id="KW-0175">Coiled coil</keyword>
<evidence type="ECO:0000256" key="1">
    <source>
        <dbReference type="ARBA" id="ARBA00004300"/>
    </source>
</evidence>
<dbReference type="GO" id="GO:0090316">
    <property type="term" value="P:positive regulation of intracellular protein transport"/>
    <property type="evidence" value="ECO:0007669"/>
    <property type="project" value="Ensembl"/>
</dbReference>
<comment type="subcellular location">
    <subcellularLocation>
        <location evidence="1">Cytoplasm</location>
        <location evidence="1">Cytoskeleton</location>
        <location evidence="1">Microtubule organizing center</location>
        <location evidence="1">Centrosome</location>
    </subcellularLocation>
</comment>
<feature type="coiled-coil region" evidence="6">
    <location>
        <begin position="716"/>
        <end position="747"/>
    </location>
</feature>
<evidence type="ECO:0000259" key="8">
    <source>
        <dbReference type="Pfam" id="PF10495"/>
    </source>
</evidence>
<evidence type="ECO:0000256" key="6">
    <source>
        <dbReference type="SAM" id="Coils"/>
    </source>
</evidence>
<feature type="region of interest" description="Disordered" evidence="7">
    <location>
        <begin position="1634"/>
        <end position="1669"/>
    </location>
</feature>
<keyword evidence="10" id="KW-1185">Reference proteome</keyword>
<organism evidence="9 10">
    <name type="scientific">Canis lupus dingo</name>
    <name type="common">dingo</name>
    <dbReference type="NCBI Taxonomy" id="286419"/>
    <lineage>
        <taxon>Eukaryota</taxon>
        <taxon>Metazoa</taxon>
        <taxon>Chordata</taxon>
        <taxon>Craniata</taxon>
        <taxon>Vertebrata</taxon>
        <taxon>Euteleostomi</taxon>
        <taxon>Mammalia</taxon>
        <taxon>Eutheria</taxon>
        <taxon>Laurasiatheria</taxon>
        <taxon>Carnivora</taxon>
        <taxon>Caniformia</taxon>
        <taxon>Canidae</taxon>
        <taxon>Canis</taxon>
    </lineage>
</organism>
<feature type="coiled-coil region" evidence="6">
    <location>
        <begin position="2362"/>
        <end position="2462"/>
    </location>
</feature>
<dbReference type="GO" id="GO:0060090">
    <property type="term" value="F:molecular adaptor activity"/>
    <property type="evidence" value="ECO:0007669"/>
    <property type="project" value="InterPro"/>
</dbReference>
<evidence type="ECO:0000256" key="7">
    <source>
        <dbReference type="SAM" id="MobiDB-lite"/>
    </source>
</evidence>
<feature type="region of interest" description="Disordered" evidence="7">
    <location>
        <begin position="2696"/>
        <end position="2771"/>
    </location>
</feature>
<keyword evidence="2" id="KW-0963">Cytoplasm</keyword>
<feature type="region of interest" description="Disordered" evidence="7">
    <location>
        <begin position="2783"/>
        <end position="2802"/>
    </location>
</feature>
<feature type="coiled-coil region" evidence="6">
    <location>
        <begin position="1054"/>
        <end position="1267"/>
    </location>
</feature>
<evidence type="ECO:0000256" key="4">
    <source>
        <dbReference type="ARBA" id="ARBA00023054"/>
    </source>
</evidence>